<dbReference type="SMART" id="SM00534">
    <property type="entry name" value="MUTSac"/>
    <property type="match status" value="1"/>
</dbReference>
<evidence type="ECO:0000259" key="5">
    <source>
        <dbReference type="SMART" id="SM00534"/>
    </source>
</evidence>
<feature type="domain" description="DNA mismatch repair proteins mutS family" evidence="5">
    <location>
        <begin position="426"/>
        <end position="597"/>
    </location>
</feature>
<evidence type="ECO:0000256" key="4">
    <source>
        <dbReference type="SAM" id="Phobius"/>
    </source>
</evidence>
<dbReference type="GO" id="GO:0005829">
    <property type="term" value="C:cytosol"/>
    <property type="evidence" value="ECO:0007669"/>
    <property type="project" value="TreeGrafter"/>
</dbReference>
<protein>
    <submittedName>
        <fullName evidence="6">MutS domain V</fullName>
    </submittedName>
</protein>
<dbReference type="OrthoDB" id="1097361at2"/>
<feature type="transmembrane region" description="Helical" evidence="4">
    <location>
        <begin position="247"/>
        <end position="265"/>
    </location>
</feature>
<dbReference type="PANTHER" id="PTHR11361:SF99">
    <property type="entry name" value="DNA MISMATCH REPAIR PROTEIN"/>
    <property type="match status" value="1"/>
</dbReference>
<dbReference type="STRING" id="414048.SAMN04489864_103385"/>
<dbReference type="GO" id="GO:0006298">
    <property type="term" value="P:mismatch repair"/>
    <property type="evidence" value="ECO:0007669"/>
    <property type="project" value="InterPro"/>
</dbReference>
<dbReference type="RefSeq" id="WP_090992882.1">
    <property type="nucleotide sequence ID" value="NZ_FOPP01000003.1"/>
</dbReference>
<dbReference type="PANTHER" id="PTHR11361">
    <property type="entry name" value="DNA MISMATCH REPAIR PROTEIN MUTS FAMILY MEMBER"/>
    <property type="match status" value="1"/>
</dbReference>
<dbReference type="Pfam" id="PF00488">
    <property type="entry name" value="MutS_V"/>
    <property type="match status" value="1"/>
</dbReference>
<gene>
    <name evidence="6" type="ORF">SAMN04489864_103385</name>
</gene>
<feature type="transmembrane region" description="Helical" evidence="4">
    <location>
        <begin position="223"/>
        <end position="241"/>
    </location>
</feature>
<keyword evidence="7" id="KW-1185">Reference proteome</keyword>
<accession>A0A1I2W2C4</accession>
<proteinExistence type="predicted"/>
<keyword evidence="1" id="KW-0547">Nucleotide-binding</keyword>
<name>A0A1I2W2C4_9SPHI</name>
<dbReference type="Proteomes" id="UP000199666">
    <property type="component" value="Unassembled WGS sequence"/>
</dbReference>
<organism evidence="6 7">
    <name type="scientific">Pedobacter insulae</name>
    <dbReference type="NCBI Taxonomy" id="414048"/>
    <lineage>
        <taxon>Bacteria</taxon>
        <taxon>Pseudomonadati</taxon>
        <taxon>Bacteroidota</taxon>
        <taxon>Sphingobacteriia</taxon>
        <taxon>Sphingobacteriales</taxon>
        <taxon>Sphingobacteriaceae</taxon>
        <taxon>Pedobacter</taxon>
    </lineage>
</organism>
<dbReference type="InterPro" id="IPR000432">
    <property type="entry name" value="DNA_mismatch_repair_MutS_C"/>
</dbReference>
<dbReference type="Gene3D" id="3.40.50.300">
    <property type="entry name" value="P-loop containing nucleotide triphosphate hydrolases"/>
    <property type="match status" value="1"/>
</dbReference>
<dbReference type="SUPFAM" id="SSF52540">
    <property type="entry name" value="P-loop containing nucleoside triphosphate hydrolases"/>
    <property type="match status" value="1"/>
</dbReference>
<evidence type="ECO:0000256" key="1">
    <source>
        <dbReference type="ARBA" id="ARBA00022741"/>
    </source>
</evidence>
<keyword evidence="2" id="KW-0067">ATP-binding</keyword>
<sequence length="605" mass="68994">MFKTEQEIQTNYEILIDEFENKIKVVKAKIDRFSFLRVALLLAEVLVFVVFVSVTNELVILIAGFCLLLPIIIFIAVVKKQQVLEKEEAYLKNLLWVYQNEVAVSTGNGNGYDEGTSFEDDSHPYLADLDVFGKSSLFALINRCATYEGIEKLSNHLSQENNKVAILERQVAVREIFSEIESTFGFRANLKMHRTNKIAEIKYKLKEQLAKQLKFTQGRFLKLYVKITPVVTITLFLAAVVVGGKLWSVLSLLVLVNAAVTFYYMKRINMLYYGFSGSAALLNDYGTAIAWTEEREWKSDYIIALFDSKEKVSLQIKKLAKIIQAFDVRLNILLSAVLNFFFLWDLRCCIKIDQWHQTAASKVENGLDRIGSFEELISIATLTFNHPTWTFPEIVDDFSFSSTFMGHPLIPPPKRIDNHFEFMGQPTVDIITGSNMAGKSTFLRTIGVNMVLAYLGAPVCASKMTLSIFRLLTYMRIKDSLHERTSTFKAELNRLKMILTQVALHENSLVLIDEMLRGTNSKDKLMGSKVFIERLIDLHRPTLFATHDLQLSELKDIYDAAVRNFHFDIQINNGEMDFDYKLKDGPCTIFNAAILLKEIGLSLDN</sequence>
<keyword evidence="4" id="KW-0812">Transmembrane</keyword>
<feature type="transmembrane region" description="Helical" evidence="4">
    <location>
        <begin position="58"/>
        <end position="78"/>
    </location>
</feature>
<evidence type="ECO:0000256" key="2">
    <source>
        <dbReference type="ARBA" id="ARBA00022840"/>
    </source>
</evidence>
<feature type="transmembrane region" description="Helical" evidence="4">
    <location>
        <begin position="34"/>
        <end position="52"/>
    </location>
</feature>
<dbReference type="GO" id="GO:0005524">
    <property type="term" value="F:ATP binding"/>
    <property type="evidence" value="ECO:0007669"/>
    <property type="project" value="UniProtKB-KW"/>
</dbReference>
<keyword evidence="3" id="KW-0238">DNA-binding</keyword>
<evidence type="ECO:0000313" key="7">
    <source>
        <dbReference type="Proteomes" id="UP000199666"/>
    </source>
</evidence>
<dbReference type="GO" id="GO:0030983">
    <property type="term" value="F:mismatched DNA binding"/>
    <property type="evidence" value="ECO:0007669"/>
    <property type="project" value="InterPro"/>
</dbReference>
<evidence type="ECO:0000256" key="3">
    <source>
        <dbReference type="ARBA" id="ARBA00023125"/>
    </source>
</evidence>
<dbReference type="InterPro" id="IPR027417">
    <property type="entry name" value="P-loop_NTPase"/>
</dbReference>
<keyword evidence="4" id="KW-1133">Transmembrane helix</keyword>
<dbReference type="AlphaFoldDB" id="A0A1I2W2C4"/>
<dbReference type="InterPro" id="IPR045076">
    <property type="entry name" value="MutS"/>
</dbReference>
<dbReference type="EMBL" id="FOPP01000003">
    <property type="protein sequence ID" value="SFG94819.1"/>
    <property type="molecule type" value="Genomic_DNA"/>
</dbReference>
<reference evidence="6 7" key="1">
    <citation type="submission" date="2016-10" db="EMBL/GenBank/DDBJ databases">
        <authorList>
            <person name="de Groot N.N."/>
        </authorList>
    </citation>
    <scope>NUCLEOTIDE SEQUENCE [LARGE SCALE GENOMIC DNA]</scope>
    <source>
        <strain evidence="6 7">DSM 18684</strain>
    </source>
</reference>
<evidence type="ECO:0000313" key="6">
    <source>
        <dbReference type="EMBL" id="SFG94819.1"/>
    </source>
</evidence>
<dbReference type="GO" id="GO:0140664">
    <property type="term" value="F:ATP-dependent DNA damage sensor activity"/>
    <property type="evidence" value="ECO:0007669"/>
    <property type="project" value="InterPro"/>
</dbReference>
<keyword evidence="4" id="KW-0472">Membrane</keyword>